<organism evidence="1 2">
    <name type="scientific">Cedecea neteri</name>
    <dbReference type="NCBI Taxonomy" id="158822"/>
    <lineage>
        <taxon>Bacteria</taxon>
        <taxon>Pseudomonadati</taxon>
        <taxon>Pseudomonadota</taxon>
        <taxon>Gammaproteobacteria</taxon>
        <taxon>Enterobacterales</taxon>
        <taxon>Enterobacteriaceae</taxon>
        <taxon>Cedecea</taxon>
    </lineage>
</organism>
<dbReference type="Gene3D" id="3.40.50.2000">
    <property type="entry name" value="Glycogen Phosphorylase B"/>
    <property type="match status" value="1"/>
</dbReference>
<reference evidence="1 2" key="1">
    <citation type="submission" date="2018-06" db="EMBL/GenBank/DDBJ databases">
        <authorList>
            <consortium name="Pathogen Informatics"/>
            <person name="Doyle S."/>
        </authorList>
    </citation>
    <scope>NUCLEOTIDE SEQUENCE [LARGE SCALE GENOMIC DNA]</scope>
    <source>
        <strain evidence="1 2">NCTC12120</strain>
    </source>
</reference>
<dbReference type="EMBL" id="UAVU01000007">
    <property type="protein sequence ID" value="SQC91409.1"/>
    <property type="molecule type" value="Genomic_DNA"/>
</dbReference>
<gene>
    <name evidence="1" type="primary">neuC_1</name>
    <name evidence="1" type="ORF">NCTC12120_04566</name>
</gene>
<evidence type="ECO:0000313" key="2">
    <source>
        <dbReference type="Proteomes" id="UP000251197"/>
    </source>
</evidence>
<proteinExistence type="predicted"/>
<dbReference type="SUPFAM" id="SSF53756">
    <property type="entry name" value="UDP-Glycosyltransferase/glycogen phosphorylase"/>
    <property type="match status" value="1"/>
</dbReference>
<sequence>MKKVAVFTGTRAEYGLMYWLIKDIENDPDLQLQLIVSGMHLSPEFGSTWQQIEKDGFSIDEKSKSCSLLTVL</sequence>
<dbReference type="Proteomes" id="UP000251197">
    <property type="component" value="Unassembled WGS sequence"/>
</dbReference>
<evidence type="ECO:0000313" key="1">
    <source>
        <dbReference type="EMBL" id="SQC91409.1"/>
    </source>
</evidence>
<dbReference type="AlphaFoldDB" id="A0A2X3KY94"/>
<accession>A0A2X3KY94</accession>
<name>A0A2X3KY94_9ENTR</name>
<protein>
    <submittedName>
        <fullName evidence="1">Polysialic acid biosynthesis protein P7</fullName>
    </submittedName>
</protein>